<evidence type="ECO:0000313" key="3">
    <source>
        <dbReference type="Proteomes" id="UP000054321"/>
    </source>
</evidence>
<dbReference type="HOGENOM" id="CLU_1454825_0_0_1"/>
<evidence type="ECO:0000313" key="2">
    <source>
        <dbReference type="EMBL" id="KIM99218.1"/>
    </source>
</evidence>
<dbReference type="Proteomes" id="UP000054321">
    <property type="component" value="Unassembled WGS sequence"/>
</dbReference>
<evidence type="ECO:0000256" key="1">
    <source>
        <dbReference type="SAM" id="MobiDB-lite"/>
    </source>
</evidence>
<organism evidence="2 3">
    <name type="scientific">Oidiodendron maius (strain Zn)</name>
    <dbReference type="NCBI Taxonomy" id="913774"/>
    <lineage>
        <taxon>Eukaryota</taxon>
        <taxon>Fungi</taxon>
        <taxon>Dikarya</taxon>
        <taxon>Ascomycota</taxon>
        <taxon>Pezizomycotina</taxon>
        <taxon>Leotiomycetes</taxon>
        <taxon>Leotiomycetes incertae sedis</taxon>
        <taxon>Myxotrichaceae</taxon>
        <taxon>Oidiodendron</taxon>
    </lineage>
</organism>
<dbReference type="AlphaFoldDB" id="A0A0C3CJV8"/>
<feature type="region of interest" description="Disordered" evidence="1">
    <location>
        <begin position="1"/>
        <end position="55"/>
    </location>
</feature>
<keyword evidence="3" id="KW-1185">Reference proteome</keyword>
<dbReference type="EMBL" id="KN832879">
    <property type="protein sequence ID" value="KIM99218.1"/>
    <property type="molecule type" value="Genomic_DNA"/>
</dbReference>
<feature type="compositionally biased region" description="Polar residues" evidence="1">
    <location>
        <begin position="36"/>
        <end position="51"/>
    </location>
</feature>
<feature type="compositionally biased region" description="Basic and acidic residues" evidence="1">
    <location>
        <begin position="1"/>
        <end position="19"/>
    </location>
</feature>
<gene>
    <name evidence="2" type="ORF">OIDMADRAFT_30842</name>
</gene>
<sequence>MPSKPDGSKKSQRDSKSRSESVSLHSLKKPKMSLEPRTSSSQKSGQHTSYSGRPAAKAISSSFNMPMFDSTSHAYQTSHINTHGQLVHTRLVHTEVDLLEMGAWIYPRESQRYYLDTQHHANDNNEPSPCPYHAAVMAFYYNATGAEYELAPLERWLNEGVGDEGSVTIQLGQQLVVECDVVYCER</sequence>
<proteinExistence type="predicted"/>
<protein>
    <submittedName>
        <fullName evidence="2">Uncharacterized protein</fullName>
    </submittedName>
</protein>
<reference evidence="2 3" key="1">
    <citation type="submission" date="2014-04" db="EMBL/GenBank/DDBJ databases">
        <authorList>
            <consortium name="DOE Joint Genome Institute"/>
            <person name="Kuo A."/>
            <person name="Martino E."/>
            <person name="Perotto S."/>
            <person name="Kohler A."/>
            <person name="Nagy L.G."/>
            <person name="Floudas D."/>
            <person name="Copeland A."/>
            <person name="Barry K.W."/>
            <person name="Cichocki N."/>
            <person name="Veneault-Fourrey C."/>
            <person name="LaButti K."/>
            <person name="Lindquist E.A."/>
            <person name="Lipzen A."/>
            <person name="Lundell T."/>
            <person name="Morin E."/>
            <person name="Murat C."/>
            <person name="Sun H."/>
            <person name="Tunlid A."/>
            <person name="Henrissat B."/>
            <person name="Grigoriev I.V."/>
            <person name="Hibbett D.S."/>
            <person name="Martin F."/>
            <person name="Nordberg H.P."/>
            <person name="Cantor M.N."/>
            <person name="Hua S.X."/>
        </authorList>
    </citation>
    <scope>NUCLEOTIDE SEQUENCE [LARGE SCALE GENOMIC DNA]</scope>
    <source>
        <strain evidence="2 3">Zn</strain>
    </source>
</reference>
<reference evidence="3" key="2">
    <citation type="submission" date="2015-01" db="EMBL/GenBank/DDBJ databases">
        <title>Evolutionary Origins and Diversification of the Mycorrhizal Mutualists.</title>
        <authorList>
            <consortium name="DOE Joint Genome Institute"/>
            <consortium name="Mycorrhizal Genomics Consortium"/>
            <person name="Kohler A."/>
            <person name="Kuo A."/>
            <person name="Nagy L.G."/>
            <person name="Floudas D."/>
            <person name="Copeland A."/>
            <person name="Barry K.W."/>
            <person name="Cichocki N."/>
            <person name="Veneault-Fourrey C."/>
            <person name="LaButti K."/>
            <person name="Lindquist E.A."/>
            <person name="Lipzen A."/>
            <person name="Lundell T."/>
            <person name="Morin E."/>
            <person name="Murat C."/>
            <person name="Riley R."/>
            <person name="Ohm R."/>
            <person name="Sun H."/>
            <person name="Tunlid A."/>
            <person name="Henrissat B."/>
            <person name="Grigoriev I.V."/>
            <person name="Hibbett D.S."/>
            <person name="Martin F."/>
        </authorList>
    </citation>
    <scope>NUCLEOTIDE SEQUENCE [LARGE SCALE GENOMIC DNA]</scope>
    <source>
        <strain evidence="3">Zn</strain>
    </source>
</reference>
<accession>A0A0C3CJV8</accession>
<name>A0A0C3CJV8_OIDMZ</name>
<dbReference type="InParanoid" id="A0A0C3CJV8"/>